<proteinExistence type="predicted"/>
<keyword evidence="2" id="KW-1185">Reference proteome</keyword>
<dbReference type="EMBL" id="CAJNOC010007375">
    <property type="protein sequence ID" value="CAF1097685.1"/>
    <property type="molecule type" value="Genomic_DNA"/>
</dbReference>
<sequence length="141" mass="16096">MHKIQTLIAEHYDSVKTKVDISVETLILTKVDQVDNLNSLKKTLIDKINEIYQLNLKNIESIEYTTDNLEDYKLGKFCFFIEKVNHKFEITHLGMLLITNVFVSRNIREALKKELNNVANDLSVLTSKSVVAGLAGFVLLL</sequence>
<comment type="caution">
    <text evidence="1">The sequence shown here is derived from an EMBL/GenBank/DDBJ whole genome shotgun (WGS) entry which is preliminary data.</text>
</comment>
<dbReference type="AlphaFoldDB" id="A0A814NS01"/>
<evidence type="ECO:0000313" key="1">
    <source>
        <dbReference type="EMBL" id="CAF1097685.1"/>
    </source>
</evidence>
<organism evidence="1 2">
    <name type="scientific">Brachionus calyciflorus</name>
    <dbReference type="NCBI Taxonomy" id="104777"/>
    <lineage>
        <taxon>Eukaryota</taxon>
        <taxon>Metazoa</taxon>
        <taxon>Spiralia</taxon>
        <taxon>Gnathifera</taxon>
        <taxon>Rotifera</taxon>
        <taxon>Eurotatoria</taxon>
        <taxon>Monogononta</taxon>
        <taxon>Pseudotrocha</taxon>
        <taxon>Ploima</taxon>
        <taxon>Brachionidae</taxon>
        <taxon>Brachionus</taxon>
    </lineage>
</organism>
<name>A0A814NS01_9BILA</name>
<evidence type="ECO:0000313" key="2">
    <source>
        <dbReference type="Proteomes" id="UP000663879"/>
    </source>
</evidence>
<accession>A0A814NS01</accession>
<dbReference type="Proteomes" id="UP000663879">
    <property type="component" value="Unassembled WGS sequence"/>
</dbReference>
<gene>
    <name evidence="1" type="ORF">OXX778_LOCUS20989</name>
</gene>
<reference evidence="1" key="1">
    <citation type="submission" date="2021-02" db="EMBL/GenBank/DDBJ databases">
        <authorList>
            <person name="Nowell W R."/>
        </authorList>
    </citation>
    <scope>NUCLEOTIDE SEQUENCE</scope>
    <source>
        <strain evidence="1">Ploen Becks lab</strain>
    </source>
</reference>
<protein>
    <submittedName>
        <fullName evidence="1">Uncharacterized protein</fullName>
    </submittedName>
</protein>